<dbReference type="Pfam" id="PF25954">
    <property type="entry name" value="Beta-barrel_RND_2"/>
    <property type="match status" value="1"/>
</dbReference>
<reference evidence="6 7" key="1">
    <citation type="submission" date="2018-08" db="EMBL/GenBank/DDBJ databases">
        <title>Chitinophagaceae sp. K23C18032701, a novel bacterium isolated from forest soil.</title>
        <authorList>
            <person name="Wang C."/>
        </authorList>
    </citation>
    <scope>NUCLEOTIDE SEQUENCE [LARGE SCALE GENOMIC DNA]</scope>
    <source>
        <strain evidence="6 7">K23C18032701</strain>
    </source>
</reference>
<name>A0A3E1NK77_9BACT</name>
<dbReference type="GO" id="GO:0016020">
    <property type="term" value="C:membrane"/>
    <property type="evidence" value="ECO:0007669"/>
    <property type="project" value="InterPro"/>
</dbReference>
<dbReference type="InterPro" id="IPR058792">
    <property type="entry name" value="Beta-barrel_RND_2"/>
</dbReference>
<dbReference type="PROSITE" id="PS51257">
    <property type="entry name" value="PROKAR_LIPOPROTEIN"/>
    <property type="match status" value="1"/>
</dbReference>
<dbReference type="Gene3D" id="2.40.50.100">
    <property type="match status" value="1"/>
</dbReference>
<dbReference type="AlphaFoldDB" id="A0A3E1NK77"/>
<dbReference type="GO" id="GO:0060003">
    <property type="term" value="P:copper ion export"/>
    <property type="evidence" value="ECO:0007669"/>
    <property type="project" value="TreeGrafter"/>
</dbReference>
<protein>
    <submittedName>
        <fullName evidence="6">Efflux RND transporter periplasmic adaptor subunit</fullName>
    </submittedName>
</protein>
<gene>
    <name evidence="6" type="ORF">DXN05_11565</name>
</gene>
<dbReference type="EMBL" id="QTJU01000003">
    <property type="protein sequence ID" value="RFM28337.1"/>
    <property type="molecule type" value="Genomic_DNA"/>
</dbReference>
<dbReference type="Pfam" id="PF25973">
    <property type="entry name" value="BSH_CzcB"/>
    <property type="match status" value="1"/>
</dbReference>
<evidence type="ECO:0000256" key="1">
    <source>
        <dbReference type="ARBA" id="ARBA00009477"/>
    </source>
</evidence>
<dbReference type="Gene3D" id="2.40.420.20">
    <property type="match status" value="1"/>
</dbReference>
<dbReference type="OrthoDB" id="9806939at2"/>
<evidence type="ECO:0000256" key="3">
    <source>
        <dbReference type="SAM" id="SignalP"/>
    </source>
</evidence>
<dbReference type="InterPro" id="IPR006143">
    <property type="entry name" value="RND_pump_MFP"/>
</dbReference>
<dbReference type="PANTHER" id="PTHR30097">
    <property type="entry name" value="CATION EFFLUX SYSTEM PROTEIN CUSB"/>
    <property type="match status" value="1"/>
</dbReference>
<dbReference type="Proteomes" id="UP000261284">
    <property type="component" value="Unassembled WGS sequence"/>
</dbReference>
<evidence type="ECO:0000259" key="4">
    <source>
        <dbReference type="Pfam" id="PF25954"/>
    </source>
</evidence>
<sequence length="366" mass="39502">MRHYLLLGALASALSMAACKAPTPPKEEAKKFELSDTMARMVKTDTVGFCNIDDAITLSGEVSFNDNAVVKVFARTSGQVLESKVTLGDKVQAGQVLAVIKSADVAGGYADLSGADADIAIAKRQLDNTQSLYQSGIASEKDYTDAQQNYQKALAAKRKIEAVLNINSGGSTKPGGTYVITAPISGYIVEKKVNAGSFIRSDASDNMFTISSLQDVWVWANVFETDIPKVKEGVNVQVTTLAYPDKIFQGKIDKMSEVLDPSNKALRVRISLKNDGLLLKPEMFAKVIVSNLEATKALCIPTRALISQNGKDYVVIYGSKSDMKIAEVDIIKTVGDKTYVNTGALNQGQQVITQNQLLVFEQLLKS</sequence>
<feature type="chain" id="PRO_5017579352" evidence="3">
    <location>
        <begin position="18"/>
        <end position="366"/>
    </location>
</feature>
<accession>A0A3E1NK77</accession>
<feature type="signal peptide" evidence="3">
    <location>
        <begin position="1"/>
        <end position="17"/>
    </location>
</feature>
<feature type="domain" description="CusB-like beta-barrel" evidence="4">
    <location>
        <begin position="216"/>
        <end position="290"/>
    </location>
</feature>
<keyword evidence="2" id="KW-0813">Transport</keyword>
<feature type="domain" description="CzcB-like barrel-sandwich hybrid" evidence="5">
    <location>
        <begin position="69"/>
        <end position="211"/>
    </location>
</feature>
<evidence type="ECO:0000256" key="2">
    <source>
        <dbReference type="ARBA" id="ARBA00022448"/>
    </source>
</evidence>
<evidence type="ECO:0000259" key="5">
    <source>
        <dbReference type="Pfam" id="PF25973"/>
    </source>
</evidence>
<dbReference type="InterPro" id="IPR058647">
    <property type="entry name" value="BSH_CzcB-like"/>
</dbReference>
<keyword evidence="7" id="KW-1185">Reference proteome</keyword>
<dbReference type="InterPro" id="IPR051909">
    <property type="entry name" value="MFP_Cation_Efflux"/>
</dbReference>
<comment type="similarity">
    <text evidence="1">Belongs to the membrane fusion protein (MFP) (TC 8.A.1) family.</text>
</comment>
<dbReference type="GO" id="GO:0030313">
    <property type="term" value="C:cell envelope"/>
    <property type="evidence" value="ECO:0007669"/>
    <property type="project" value="TreeGrafter"/>
</dbReference>
<keyword evidence="3" id="KW-0732">Signal</keyword>
<dbReference type="SUPFAM" id="SSF111369">
    <property type="entry name" value="HlyD-like secretion proteins"/>
    <property type="match status" value="1"/>
</dbReference>
<dbReference type="GO" id="GO:0015679">
    <property type="term" value="P:plasma membrane copper ion transport"/>
    <property type="evidence" value="ECO:0007669"/>
    <property type="project" value="TreeGrafter"/>
</dbReference>
<dbReference type="PANTHER" id="PTHR30097:SF4">
    <property type="entry name" value="SLR6042 PROTEIN"/>
    <property type="match status" value="1"/>
</dbReference>
<organism evidence="6 7">
    <name type="scientific">Deminuibacter soli</name>
    <dbReference type="NCBI Taxonomy" id="2291815"/>
    <lineage>
        <taxon>Bacteria</taxon>
        <taxon>Pseudomonadati</taxon>
        <taxon>Bacteroidota</taxon>
        <taxon>Chitinophagia</taxon>
        <taxon>Chitinophagales</taxon>
        <taxon>Chitinophagaceae</taxon>
        <taxon>Deminuibacter</taxon>
    </lineage>
</organism>
<dbReference type="GO" id="GO:0022857">
    <property type="term" value="F:transmembrane transporter activity"/>
    <property type="evidence" value="ECO:0007669"/>
    <property type="project" value="InterPro"/>
</dbReference>
<dbReference type="Gene3D" id="2.40.30.170">
    <property type="match status" value="1"/>
</dbReference>
<evidence type="ECO:0000313" key="7">
    <source>
        <dbReference type="Proteomes" id="UP000261284"/>
    </source>
</evidence>
<dbReference type="NCBIfam" id="TIGR01730">
    <property type="entry name" value="RND_mfp"/>
    <property type="match status" value="1"/>
</dbReference>
<proteinExistence type="inferred from homology"/>
<dbReference type="Gene3D" id="1.10.287.470">
    <property type="entry name" value="Helix hairpin bin"/>
    <property type="match status" value="1"/>
</dbReference>
<dbReference type="FunFam" id="2.40.30.170:FF:000010">
    <property type="entry name" value="Efflux RND transporter periplasmic adaptor subunit"/>
    <property type="match status" value="1"/>
</dbReference>
<evidence type="ECO:0000313" key="6">
    <source>
        <dbReference type="EMBL" id="RFM28337.1"/>
    </source>
</evidence>
<comment type="caution">
    <text evidence="6">The sequence shown here is derived from an EMBL/GenBank/DDBJ whole genome shotgun (WGS) entry which is preliminary data.</text>
</comment>
<dbReference type="RefSeq" id="WP_116847584.1">
    <property type="nucleotide sequence ID" value="NZ_QTJU01000003.1"/>
</dbReference>